<name>A0A284QPQ1_ARMOS</name>
<evidence type="ECO:0000313" key="3">
    <source>
        <dbReference type="Proteomes" id="UP000219338"/>
    </source>
</evidence>
<dbReference type="EMBL" id="FUEG01000001">
    <property type="protein sequence ID" value="SJK98447.1"/>
    <property type="molecule type" value="Genomic_DNA"/>
</dbReference>
<protein>
    <recommendedName>
        <fullName evidence="4">Glycopeptide</fullName>
    </recommendedName>
</protein>
<proteinExistence type="predicted"/>
<feature type="signal peptide" evidence="1">
    <location>
        <begin position="1"/>
        <end position="22"/>
    </location>
</feature>
<sequence length="161" mass="16655">MFSKIISLAAIVFVYGATLVHAESHTVKFVNRCGYGTPTLSQNFNTLSTGGDYTANGPFEAAVAWLNTGSCGFQGTGCTLVELTLKNPPSPGAGSSADISLIAPHTFNVAAAFSYFNGCDGQGKSCSSANCPSTDAFHVTTDYGAQVQCQANNVGLTITFC</sequence>
<reference evidence="3" key="1">
    <citation type="journal article" date="2017" name="Nat. Ecol. Evol.">
        <title>Genome expansion and lineage-specific genetic innovations in the forest pathogenic fungi Armillaria.</title>
        <authorList>
            <person name="Sipos G."/>
            <person name="Prasanna A.N."/>
            <person name="Walter M.C."/>
            <person name="O'Connor E."/>
            <person name="Balint B."/>
            <person name="Krizsan K."/>
            <person name="Kiss B."/>
            <person name="Hess J."/>
            <person name="Varga T."/>
            <person name="Slot J."/>
            <person name="Riley R."/>
            <person name="Boka B."/>
            <person name="Rigling D."/>
            <person name="Barry K."/>
            <person name="Lee J."/>
            <person name="Mihaltcheva S."/>
            <person name="LaButti K."/>
            <person name="Lipzen A."/>
            <person name="Waldron R."/>
            <person name="Moloney N.M."/>
            <person name="Sperisen C."/>
            <person name="Kredics L."/>
            <person name="Vagvoelgyi C."/>
            <person name="Patrignani A."/>
            <person name="Fitzpatrick D."/>
            <person name="Nagy I."/>
            <person name="Doyle S."/>
            <person name="Anderson J.B."/>
            <person name="Grigoriev I.V."/>
            <person name="Gueldener U."/>
            <person name="Muensterkoetter M."/>
            <person name="Nagy L.G."/>
        </authorList>
    </citation>
    <scope>NUCLEOTIDE SEQUENCE [LARGE SCALE GENOMIC DNA]</scope>
    <source>
        <strain evidence="3">C18/9</strain>
    </source>
</reference>
<dbReference type="AlphaFoldDB" id="A0A284QPQ1"/>
<keyword evidence="3" id="KW-1185">Reference proteome</keyword>
<organism evidence="2 3">
    <name type="scientific">Armillaria ostoyae</name>
    <name type="common">Armillaria root rot fungus</name>
    <dbReference type="NCBI Taxonomy" id="47428"/>
    <lineage>
        <taxon>Eukaryota</taxon>
        <taxon>Fungi</taxon>
        <taxon>Dikarya</taxon>
        <taxon>Basidiomycota</taxon>
        <taxon>Agaricomycotina</taxon>
        <taxon>Agaricomycetes</taxon>
        <taxon>Agaricomycetidae</taxon>
        <taxon>Agaricales</taxon>
        <taxon>Marasmiineae</taxon>
        <taxon>Physalacriaceae</taxon>
        <taxon>Armillaria</taxon>
    </lineage>
</organism>
<feature type="chain" id="PRO_5012176520" description="Glycopeptide" evidence="1">
    <location>
        <begin position="23"/>
        <end position="161"/>
    </location>
</feature>
<dbReference type="OMA" id="MLIQGPN"/>
<dbReference type="Proteomes" id="UP000219338">
    <property type="component" value="Unassembled WGS sequence"/>
</dbReference>
<evidence type="ECO:0000313" key="2">
    <source>
        <dbReference type="EMBL" id="SJK98447.1"/>
    </source>
</evidence>
<evidence type="ECO:0008006" key="4">
    <source>
        <dbReference type="Google" id="ProtNLM"/>
    </source>
</evidence>
<keyword evidence="1" id="KW-0732">Signal</keyword>
<dbReference type="OrthoDB" id="3342934at2759"/>
<dbReference type="STRING" id="47428.A0A284QPQ1"/>
<gene>
    <name evidence="2" type="ORF">ARMOST_01715</name>
</gene>
<accession>A0A284QPQ1</accession>
<evidence type="ECO:0000256" key="1">
    <source>
        <dbReference type="SAM" id="SignalP"/>
    </source>
</evidence>